<feature type="compositionally biased region" description="Basic and acidic residues" evidence="2">
    <location>
        <begin position="444"/>
        <end position="453"/>
    </location>
</feature>
<protein>
    <submittedName>
        <fullName evidence="3">Uncharacterized protein</fullName>
    </submittedName>
</protein>
<dbReference type="EMBL" id="CAKLBY020000312">
    <property type="protein sequence ID" value="CAK7945157.1"/>
    <property type="molecule type" value="Genomic_DNA"/>
</dbReference>
<feature type="compositionally biased region" description="Low complexity" evidence="2">
    <location>
        <begin position="369"/>
        <end position="379"/>
    </location>
</feature>
<evidence type="ECO:0000313" key="4">
    <source>
        <dbReference type="Proteomes" id="UP001162060"/>
    </source>
</evidence>
<feature type="region of interest" description="Disordered" evidence="2">
    <location>
        <begin position="354"/>
        <end position="379"/>
    </location>
</feature>
<feature type="compositionally biased region" description="Polar residues" evidence="2">
    <location>
        <begin position="15"/>
        <end position="26"/>
    </location>
</feature>
<accession>A0AAV1VG40</accession>
<feature type="coiled-coil region" evidence="1">
    <location>
        <begin position="241"/>
        <end position="268"/>
    </location>
</feature>
<feature type="compositionally biased region" description="Pro residues" evidence="2">
    <location>
        <begin position="1"/>
        <end position="14"/>
    </location>
</feature>
<proteinExistence type="predicted"/>
<dbReference type="AlphaFoldDB" id="A0AAV1VG40"/>
<dbReference type="Proteomes" id="UP001162060">
    <property type="component" value="Unassembled WGS sequence"/>
</dbReference>
<evidence type="ECO:0000313" key="3">
    <source>
        <dbReference type="EMBL" id="CAK7945157.1"/>
    </source>
</evidence>
<evidence type="ECO:0000256" key="2">
    <source>
        <dbReference type="SAM" id="MobiDB-lite"/>
    </source>
</evidence>
<feature type="region of interest" description="Disordered" evidence="2">
    <location>
        <begin position="1"/>
        <end position="235"/>
    </location>
</feature>
<keyword evidence="1" id="KW-0175">Coiled coil</keyword>
<comment type="caution">
    <text evidence="3">The sequence shown here is derived from an EMBL/GenBank/DDBJ whole genome shotgun (WGS) entry which is preliminary data.</text>
</comment>
<name>A0AAV1VG40_9STRA</name>
<feature type="compositionally biased region" description="Low complexity" evidence="2">
    <location>
        <begin position="186"/>
        <end position="199"/>
    </location>
</feature>
<sequence>MSPPSHPAVEPPLPSGSTSPQLTPLRSATPAFDDEDYTGLKPDATEPDQAGPAPADHLADPVSPSVGYDDAPTDDASSADAEPADADVGSEPVRNLDTADDPVRNLDTAESYQAGPAPADHLADPVGFSVGSDDAPADDASSADADPADADVNNNQVRNLDTGEPDQASPAPAEHLADPVDFSVGSDDAPADDASSADADPADADVNSNQVGYDDTPADDASSADSDVCSDQVHDVDTTEVDQLAKECEDLRRAVAESEQRVASLRIVFDALARSFAQRGRELDQLKTERALRHQELHRLRSSHAAHIEELALLRTERDMLTRDRQAQLNHLVNFVMGLPPSVGLAYDKRPREHLAADPVPPPEKRARVTVTSSSASGSPSAVVALVDHVIQHRSASNSPGHPRVAVVPNSPANPSSMVPGPACPTNLSRSESNLHKSRQASRPRLDVPKIPA</sequence>
<gene>
    <name evidence="3" type="ORF">PM001_LOCUS30307</name>
</gene>
<reference evidence="3" key="1">
    <citation type="submission" date="2024-01" db="EMBL/GenBank/DDBJ databases">
        <authorList>
            <person name="Webb A."/>
        </authorList>
    </citation>
    <scope>NUCLEOTIDE SEQUENCE</scope>
    <source>
        <strain evidence="3">Pm1</strain>
    </source>
</reference>
<feature type="compositionally biased region" description="Low complexity" evidence="2">
    <location>
        <begin position="219"/>
        <end position="231"/>
    </location>
</feature>
<feature type="region of interest" description="Disordered" evidence="2">
    <location>
        <begin position="394"/>
        <end position="453"/>
    </location>
</feature>
<organism evidence="3 4">
    <name type="scientific">Peronospora matthiolae</name>
    <dbReference type="NCBI Taxonomy" id="2874970"/>
    <lineage>
        <taxon>Eukaryota</taxon>
        <taxon>Sar</taxon>
        <taxon>Stramenopiles</taxon>
        <taxon>Oomycota</taxon>
        <taxon>Peronosporomycetes</taxon>
        <taxon>Peronosporales</taxon>
        <taxon>Peronosporaceae</taxon>
        <taxon>Peronospora</taxon>
    </lineage>
</organism>
<feature type="compositionally biased region" description="Low complexity" evidence="2">
    <location>
        <begin position="132"/>
        <end position="145"/>
    </location>
</feature>
<evidence type="ECO:0000256" key="1">
    <source>
        <dbReference type="SAM" id="Coils"/>
    </source>
</evidence>